<protein>
    <submittedName>
        <fullName evidence="13">Galactokinase</fullName>
        <ecNumber evidence="13">2.7.1.6</ecNumber>
    </submittedName>
</protein>
<name>A0A375I381_9ACTN</name>
<feature type="domain" description="GHMP kinase C-terminal" evidence="11">
    <location>
        <begin position="285"/>
        <end position="366"/>
    </location>
</feature>
<dbReference type="GO" id="GO:0046872">
    <property type="term" value="F:metal ion binding"/>
    <property type="evidence" value="ECO:0007669"/>
    <property type="project" value="UniProtKB-KW"/>
</dbReference>
<dbReference type="EMBL" id="OMOH01000003">
    <property type="protein sequence ID" value="SPF67847.1"/>
    <property type="molecule type" value="Genomic_DNA"/>
</dbReference>
<dbReference type="RefSeq" id="WP_119715059.1">
    <property type="nucleotide sequence ID" value="NZ_OMOH01000003.1"/>
</dbReference>
<dbReference type="InterPro" id="IPR014721">
    <property type="entry name" value="Ribsml_uS5_D2-typ_fold_subgr"/>
</dbReference>
<dbReference type="FunFam" id="3.30.70.890:FF:000001">
    <property type="entry name" value="Galactokinase"/>
    <property type="match status" value="1"/>
</dbReference>
<dbReference type="AlphaFoldDB" id="A0A375I381"/>
<evidence type="ECO:0000259" key="11">
    <source>
        <dbReference type="Pfam" id="PF08544"/>
    </source>
</evidence>
<keyword evidence="7" id="KW-0460">Magnesium</keyword>
<dbReference type="Gene3D" id="3.30.70.890">
    <property type="entry name" value="GHMP kinase, C-terminal domain"/>
    <property type="match status" value="1"/>
</dbReference>
<evidence type="ECO:0000256" key="3">
    <source>
        <dbReference type="ARBA" id="ARBA00022723"/>
    </source>
</evidence>
<dbReference type="Gene3D" id="3.30.230.10">
    <property type="match status" value="1"/>
</dbReference>
<dbReference type="Pfam" id="PF08544">
    <property type="entry name" value="GHMP_kinases_C"/>
    <property type="match status" value="1"/>
</dbReference>
<dbReference type="GO" id="GO:0005829">
    <property type="term" value="C:cytosol"/>
    <property type="evidence" value="ECO:0007669"/>
    <property type="project" value="TreeGrafter"/>
</dbReference>
<proteinExistence type="inferred from homology"/>
<dbReference type="InterPro" id="IPR019539">
    <property type="entry name" value="GalKase_N"/>
</dbReference>
<evidence type="ECO:0000256" key="4">
    <source>
        <dbReference type="ARBA" id="ARBA00022741"/>
    </source>
</evidence>
<accession>A0A375I381</accession>
<dbReference type="SUPFAM" id="SSF54211">
    <property type="entry name" value="Ribosomal protein S5 domain 2-like"/>
    <property type="match status" value="1"/>
</dbReference>
<dbReference type="PANTHER" id="PTHR10457">
    <property type="entry name" value="MEVALONATE KINASE/GALACTOKINASE"/>
    <property type="match status" value="1"/>
</dbReference>
<evidence type="ECO:0000256" key="7">
    <source>
        <dbReference type="ARBA" id="ARBA00022842"/>
    </source>
</evidence>
<dbReference type="GO" id="GO:0005524">
    <property type="term" value="F:ATP binding"/>
    <property type="evidence" value="ECO:0007669"/>
    <property type="project" value="UniProtKB-KW"/>
</dbReference>
<evidence type="ECO:0000259" key="10">
    <source>
        <dbReference type="Pfam" id="PF00288"/>
    </source>
</evidence>
<dbReference type="Proteomes" id="UP000265962">
    <property type="component" value="Unassembled WGS sequence"/>
</dbReference>
<comment type="similarity">
    <text evidence="1">Belongs to the GHMP kinase family. GalK subfamily.</text>
</comment>
<dbReference type="EC" id="2.7.1.6" evidence="13"/>
<feature type="domain" description="GHMP kinase N-terminal" evidence="10">
    <location>
        <begin position="93"/>
        <end position="184"/>
    </location>
</feature>
<keyword evidence="9" id="KW-0119">Carbohydrate metabolism</keyword>
<dbReference type="SUPFAM" id="SSF55060">
    <property type="entry name" value="GHMP Kinase, C-terminal domain"/>
    <property type="match status" value="1"/>
</dbReference>
<dbReference type="InterPro" id="IPR036554">
    <property type="entry name" value="GHMP_kinase_C_sf"/>
</dbReference>
<dbReference type="InterPro" id="IPR013750">
    <property type="entry name" value="GHMP_kinase_C_dom"/>
</dbReference>
<dbReference type="InterPro" id="IPR020568">
    <property type="entry name" value="Ribosomal_Su5_D2-typ_SF"/>
</dbReference>
<evidence type="ECO:0000256" key="8">
    <source>
        <dbReference type="ARBA" id="ARBA00023144"/>
    </source>
</evidence>
<keyword evidence="5 13" id="KW-0418">Kinase</keyword>
<dbReference type="InterPro" id="IPR000705">
    <property type="entry name" value="Galactokinase"/>
</dbReference>
<feature type="domain" description="Galactokinase N-terminal" evidence="12">
    <location>
        <begin position="10"/>
        <end position="57"/>
    </location>
</feature>
<keyword evidence="14" id="KW-1185">Reference proteome</keyword>
<gene>
    <name evidence="13" type="ORF">PROPJV5_0800</name>
</gene>
<evidence type="ECO:0000313" key="13">
    <source>
        <dbReference type="EMBL" id="SPF67847.1"/>
    </source>
</evidence>
<keyword evidence="3" id="KW-0479">Metal-binding</keyword>
<keyword evidence="8" id="KW-0299">Galactose metabolism</keyword>
<dbReference type="PRINTS" id="PR00473">
    <property type="entry name" value="GALCTOKINASE"/>
</dbReference>
<reference evidence="14" key="1">
    <citation type="submission" date="2018-02" db="EMBL/GenBank/DDBJ databases">
        <authorList>
            <person name="Hornung B."/>
        </authorList>
    </citation>
    <scope>NUCLEOTIDE SEQUENCE [LARGE SCALE GENOMIC DNA]</scope>
</reference>
<dbReference type="InterPro" id="IPR006206">
    <property type="entry name" value="Mevalonate/galactokinase"/>
</dbReference>
<sequence length="388" mass="40779">MSTPRSLADRFRERFGYVPAGVWSAPGRFNLMGEHTDYNGGFCLPVPLDRRTWVAAAARDDDRLRMTSLDVSGEVDVDLDEVGAGNPGGWGSYAAGVLWALRRAGLPVRGADLLIGSDLLIGAGLSSSAALECSVAAAASDLFGLGLLADDAGRAQLARHCQTAENEIALAPTGGVDQTSALRGVKGHALLIDFMNQTLRPVPYDPVHGGVGVLILDTRTRHSLSSGHFGDRHAECDRVAALLDVDLLRRVGVDDLPAAEARLNDETLFRRLRHVVTENARAVKMADDLEAGDWRAVAAGMTAAHVSMRDDLEVSLPQIDLAVETAIEAGAWGARLVGGGFGGCVLAIVPISRVRAVAGAVREAFATAGYEDPDGFLATAGSPAGRDL</sequence>
<evidence type="ECO:0000256" key="2">
    <source>
        <dbReference type="ARBA" id="ARBA00022679"/>
    </source>
</evidence>
<keyword evidence="6" id="KW-0067">ATP-binding</keyword>
<dbReference type="PANTHER" id="PTHR10457:SF7">
    <property type="entry name" value="GALACTOKINASE-RELATED"/>
    <property type="match status" value="1"/>
</dbReference>
<dbReference type="Pfam" id="PF10509">
    <property type="entry name" value="GalKase_gal_bdg"/>
    <property type="match status" value="1"/>
</dbReference>
<keyword evidence="2 13" id="KW-0808">Transferase</keyword>
<keyword evidence="4" id="KW-0547">Nucleotide-binding</keyword>
<evidence type="ECO:0000256" key="6">
    <source>
        <dbReference type="ARBA" id="ARBA00022840"/>
    </source>
</evidence>
<evidence type="ECO:0000256" key="9">
    <source>
        <dbReference type="ARBA" id="ARBA00023277"/>
    </source>
</evidence>
<dbReference type="PRINTS" id="PR00959">
    <property type="entry name" value="MEVGALKINASE"/>
</dbReference>
<organism evidence="13 14">
    <name type="scientific">Propionibacterium ruminifibrarum</name>
    <dbReference type="NCBI Taxonomy" id="1962131"/>
    <lineage>
        <taxon>Bacteria</taxon>
        <taxon>Bacillati</taxon>
        <taxon>Actinomycetota</taxon>
        <taxon>Actinomycetes</taxon>
        <taxon>Propionibacteriales</taxon>
        <taxon>Propionibacteriaceae</taxon>
        <taxon>Propionibacterium</taxon>
    </lineage>
</organism>
<evidence type="ECO:0000259" key="12">
    <source>
        <dbReference type="Pfam" id="PF10509"/>
    </source>
</evidence>
<dbReference type="OrthoDB" id="250531at2"/>
<dbReference type="Pfam" id="PF00288">
    <property type="entry name" value="GHMP_kinases_N"/>
    <property type="match status" value="1"/>
</dbReference>
<evidence type="ECO:0000256" key="5">
    <source>
        <dbReference type="ARBA" id="ARBA00022777"/>
    </source>
</evidence>
<dbReference type="InterPro" id="IPR006204">
    <property type="entry name" value="GHMP_kinase_N_dom"/>
</dbReference>
<dbReference type="GO" id="GO:0006012">
    <property type="term" value="P:galactose metabolic process"/>
    <property type="evidence" value="ECO:0007669"/>
    <property type="project" value="UniProtKB-KW"/>
</dbReference>
<evidence type="ECO:0000256" key="1">
    <source>
        <dbReference type="ARBA" id="ARBA00006566"/>
    </source>
</evidence>
<evidence type="ECO:0000313" key="14">
    <source>
        <dbReference type="Proteomes" id="UP000265962"/>
    </source>
</evidence>
<dbReference type="GO" id="GO:0004335">
    <property type="term" value="F:galactokinase activity"/>
    <property type="evidence" value="ECO:0007669"/>
    <property type="project" value="UniProtKB-EC"/>
</dbReference>
<dbReference type="PIRSF" id="PIRSF000530">
    <property type="entry name" value="Galactokinase"/>
    <property type="match status" value="1"/>
</dbReference>